<gene>
    <name evidence="2" type="ORF">FSP39_005331</name>
</gene>
<accession>A0AA89CDS6</accession>
<proteinExistence type="predicted"/>
<dbReference type="PANTHER" id="PTHR19143">
    <property type="entry name" value="FIBRINOGEN/TENASCIN/ANGIOPOEITIN"/>
    <property type="match status" value="1"/>
</dbReference>
<dbReference type="InterPro" id="IPR020837">
    <property type="entry name" value="Fibrinogen_CS"/>
</dbReference>
<dbReference type="EMBL" id="VSWD01000001">
    <property type="protein sequence ID" value="KAK3108311.1"/>
    <property type="molecule type" value="Genomic_DNA"/>
</dbReference>
<name>A0AA89CDS6_PINIB</name>
<dbReference type="Pfam" id="PF00147">
    <property type="entry name" value="Fibrinogen_C"/>
    <property type="match status" value="1"/>
</dbReference>
<evidence type="ECO:0000313" key="2">
    <source>
        <dbReference type="EMBL" id="KAK3108311.1"/>
    </source>
</evidence>
<organism evidence="2 3">
    <name type="scientific">Pinctada imbricata</name>
    <name type="common">Atlantic pearl-oyster</name>
    <name type="synonym">Pinctada martensii</name>
    <dbReference type="NCBI Taxonomy" id="66713"/>
    <lineage>
        <taxon>Eukaryota</taxon>
        <taxon>Metazoa</taxon>
        <taxon>Spiralia</taxon>
        <taxon>Lophotrochozoa</taxon>
        <taxon>Mollusca</taxon>
        <taxon>Bivalvia</taxon>
        <taxon>Autobranchia</taxon>
        <taxon>Pteriomorphia</taxon>
        <taxon>Pterioida</taxon>
        <taxon>Pterioidea</taxon>
        <taxon>Pteriidae</taxon>
        <taxon>Pinctada</taxon>
    </lineage>
</organism>
<dbReference type="InterPro" id="IPR036056">
    <property type="entry name" value="Fibrinogen-like_C"/>
</dbReference>
<dbReference type="PROSITE" id="PS51406">
    <property type="entry name" value="FIBRINOGEN_C_2"/>
    <property type="match status" value="1"/>
</dbReference>
<dbReference type="Proteomes" id="UP001186944">
    <property type="component" value="Unassembled WGS sequence"/>
</dbReference>
<comment type="caution">
    <text evidence="2">The sequence shown here is derived from an EMBL/GenBank/DDBJ whole genome shotgun (WGS) entry which is preliminary data.</text>
</comment>
<evidence type="ECO:0000313" key="3">
    <source>
        <dbReference type="Proteomes" id="UP001186944"/>
    </source>
</evidence>
<dbReference type="GO" id="GO:0005615">
    <property type="term" value="C:extracellular space"/>
    <property type="evidence" value="ECO:0007669"/>
    <property type="project" value="TreeGrafter"/>
</dbReference>
<sequence>MAFTTRDRDNDEAPNNCAFYWRGAWWYRGCFDSNLNGNYFILTDGRGVVWLYYPSTYHMKETTMKLKCG</sequence>
<evidence type="ECO:0000259" key="1">
    <source>
        <dbReference type="PROSITE" id="PS51406"/>
    </source>
</evidence>
<protein>
    <recommendedName>
        <fullName evidence="1">Fibrinogen C-terminal domain-containing protein</fullName>
    </recommendedName>
</protein>
<dbReference type="PROSITE" id="PS00514">
    <property type="entry name" value="FIBRINOGEN_C_1"/>
    <property type="match status" value="1"/>
</dbReference>
<dbReference type="InterPro" id="IPR002181">
    <property type="entry name" value="Fibrinogen_a/b/g_C_dom"/>
</dbReference>
<reference evidence="2" key="1">
    <citation type="submission" date="2019-08" db="EMBL/GenBank/DDBJ databases">
        <title>The improved chromosome-level genome for the pearl oyster Pinctada fucata martensii using PacBio sequencing and Hi-C.</title>
        <authorList>
            <person name="Zheng Z."/>
        </authorList>
    </citation>
    <scope>NUCLEOTIDE SEQUENCE</scope>
    <source>
        <strain evidence="2">ZZ-2019</strain>
        <tissue evidence="2">Adductor muscle</tissue>
    </source>
</reference>
<dbReference type="SUPFAM" id="SSF56496">
    <property type="entry name" value="Fibrinogen C-terminal domain-like"/>
    <property type="match status" value="1"/>
</dbReference>
<keyword evidence="3" id="KW-1185">Reference proteome</keyword>
<dbReference type="AlphaFoldDB" id="A0AA89CDS6"/>
<feature type="domain" description="Fibrinogen C-terminal" evidence="1">
    <location>
        <begin position="1"/>
        <end position="69"/>
    </location>
</feature>
<dbReference type="InterPro" id="IPR050373">
    <property type="entry name" value="Fibrinogen_C-term_domain"/>
</dbReference>
<dbReference type="Gene3D" id="4.10.530.10">
    <property type="entry name" value="Gamma-fibrinogen Carboxyl Terminal Fragment, domain 2"/>
    <property type="match status" value="1"/>
</dbReference>